<sequence>MVVRLPDPAEHGLVGDLVAYAGRVAPARVGPPAVLGHRQGELVVRCGALVVKAHSTRTDTHALERRLALATETALTEVLLRPVHSGHLRTRFVTVWPVARALRPDAQELPWEEAGRLLARLHTARVPQSRVPEAGGPRKLASAMRRLAVHPAGGGVRAAIVKAAYASLPAWCRGSAPQPRSMITHGDFHFGQLVETRHGWRLIDLDDLGVGDPVWDLARPAAWFAAGVLPEGGWERFLTTYREHGGPAVGEDEWVDLDGPARALTVQTAALAIVNGDLDVAEVFVGGCRRIVEQERRLQATVT</sequence>
<gene>
    <name evidence="2" type="ORF">Val02_39050</name>
</gene>
<comment type="caution">
    <text evidence="2">The sequence shown here is derived from an EMBL/GenBank/DDBJ whole genome shotgun (WGS) entry which is preliminary data.</text>
</comment>
<reference evidence="2" key="1">
    <citation type="submission" date="2021-01" db="EMBL/GenBank/DDBJ databases">
        <title>Whole genome shotgun sequence of Virgisporangium aliadipatigenens NBRC 105644.</title>
        <authorList>
            <person name="Komaki H."/>
            <person name="Tamura T."/>
        </authorList>
    </citation>
    <scope>NUCLEOTIDE SEQUENCE</scope>
    <source>
        <strain evidence="2">NBRC 105644</strain>
    </source>
</reference>
<dbReference type="InterPro" id="IPR011009">
    <property type="entry name" value="Kinase-like_dom_sf"/>
</dbReference>
<evidence type="ECO:0000259" key="1">
    <source>
        <dbReference type="Pfam" id="PF01636"/>
    </source>
</evidence>
<dbReference type="RefSeq" id="WP_203900540.1">
    <property type="nucleotide sequence ID" value="NZ_BOPF01000013.1"/>
</dbReference>
<dbReference type="Proteomes" id="UP000619260">
    <property type="component" value="Unassembled WGS sequence"/>
</dbReference>
<evidence type="ECO:0000313" key="3">
    <source>
        <dbReference type="Proteomes" id="UP000619260"/>
    </source>
</evidence>
<accession>A0A8J4DQW5</accession>
<dbReference type="Gene3D" id="3.90.1200.10">
    <property type="match status" value="1"/>
</dbReference>
<dbReference type="SUPFAM" id="SSF56112">
    <property type="entry name" value="Protein kinase-like (PK-like)"/>
    <property type="match status" value="1"/>
</dbReference>
<keyword evidence="3" id="KW-1185">Reference proteome</keyword>
<proteinExistence type="predicted"/>
<dbReference type="EMBL" id="BOPF01000013">
    <property type="protein sequence ID" value="GIJ47019.1"/>
    <property type="molecule type" value="Genomic_DNA"/>
</dbReference>
<dbReference type="InterPro" id="IPR002575">
    <property type="entry name" value="Aminoglycoside_PTrfase"/>
</dbReference>
<protein>
    <submittedName>
        <fullName evidence="2">Aminoglycoside phosphotransferase</fullName>
    </submittedName>
</protein>
<evidence type="ECO:0000313" key="2">
    <source>
        <dbReference type="EMBL" id="GIJ47019.1"/>
    </source>
</evidence>
<dbReference type="AlphaFoldDB" id="A0A8J4DQW5"/>
<name>A0A8J4DQW5_9ACTN</name>
<organism evidence="2 3">
    <name type="scientific">Virgisporangium aliadipatigenens</name>
    <dbReference type="NCBI Taxonomy" id="741659"/>
    <lineage>
        <taxon>Bacteria</taxon>
        <taxon>Bacillati</taxon>
        <taxon>Actinomycetota</taxon>
        <taxon>Actinomycetes</taxon>
        <taxon>Micromonosporales</taxon>
        <taxon>Micromonosporaceae</taxon>
        <taxon>Virgisporangium</taxon>
    </lineage>
</organism>
<dbReference type="Pfam" id="PF01636">
    <property type="entry name" value="APH"/>
    <property type="match status" value="1"/>
</dbReference>
<feature type="domain" description="Aminoglycoside phosphotransferase" evidence="1">
    <location>
        <begin position="101"/>
        <end position="246"/>
    </location>
</feature>